<dbReference type="AlphaFoldDB" id="A0A922CG22"/>
<dbReference type="CDD" id="cd01650">
    <property type="entry name" value="RT_nLTR_like"/>
    <property type="match status" value="1"/>
</dbReference>
<feature type="domain" description="Reverse transcriptase" evidence="1">
    <location>
        <begin position="69"/>
        <end position="317"/>
    </location>
</feature>
<comment type="caution">
    <text evidence="2">The sequence shown here is derived from an EMBL/GenBank/DDBJ whole genome shotgun (WGS) entry which is preliminary data.</text>
</comment>
<dbReference type="Pfam" id="PF00078">
    <property type="entry name" value="RVT_1"/>
    <property type="match status" value="1"/>
</dbReference>
<name>A0A922CG22_MANSE</name>
<evidence type="ECO:0000313" key="3">
    <source>
        <dbReference type="Proteomes" id="UP000791440"/>
    </source>
</evidence>
<evidence type="ECO:0000259" key="1">
    <source>
        <dbReference type="PROSITE" id="PS50878"/>
    </source>
</evidence>
<proteinExistence type="predicted"/>
<keyword evidence="3" id="KW-1185">Reference proteome</keyword>
<sequence>MRIIIIHVVRLSGNATVAPERLASTARNVQEIMTHMSGGKSPGINGLSIDHIQHAGVHIFEVLAILFNLCIQNSYLPRELMRTVVVSIPKYKKNNLSCLSNYRPISLSTITGKFFERLLQLVLAKTMKIDDAQFGFHPGLSTDSAIFCPKHTVRYYTIRNTSVYACFLDLSRAFDLVNYNLLWSELRQSGTHVDLVNLLRFCYENQINNVRWGDSFSDHYKLECGVRQGGLTSSDLFNILVNDLIVELRITNIGCHLGNLCVNKISYADDMVLLSPSIKGLRNLLVVCECYAESHGLKYNGKKTEILVFRFGKGLSLCF</sequence>
<organism evidence="2 3">
    <name type="scientific">Manduca sexta</name>
    <name type="common">Tobacco hawkmoth</name>
    <name type="synonym">Tobacco hornworm</name>
    <dbReference type="NCBI Taxonomy" id="7130"/>
    <lineage>
        <taxon>Eukaryota</taxon>
        <taxon>Metazoa</taxon>
        <taxon>Ecdysozoa</taxon>
        <taxon>Arthropoda</taxon>
        <taxon>Hexapoda</taxon>
        <taxon>Insecta</taxon>
        <taxon>Pterygota</taxon>
        <taxon>Neoptera</taxon>
        <taxon>Endopterygota</taxon>
        <taxon>Lepidoptera</taxon>
        <taxon>Glossata</taxon>
        <taxon>Ditrysia</taxon>
        <taxon>Bombycoidea</taxon>
        <taxon>Sphingidae</taxon>
        <taxon>Sphinginae</taxon>
        <taxon>Sphingini</taxon>
        <taxon>Manduca</taxon>
    </lineage>
</organism>
<protein>
    <recommendedName>
        <fullName evidence="1">Reverse transcriptase domain-containing protein</fullName>
    </recommendedName>
</protein>
<dbReference type="PROSITE" id="PS50878">
    <property type="entry name" value="RT_POL"/>
    <property type="match status" value="1"/>
</dbReference>
<dbReference type="PANTHER" id="PTHR19446">
    <property type="entry name" value="REVERSE TRANSCRIPTASES"/>
    <property type="match status" value="1"/>
</dbReference>
<dbReference type="EMBL" id="JH668308">
    <property type="protein sequence ID" value="KAG6444153.1"/>
    <property type="molecule type" value="Genomic_DNA"/>
</dbReference>
<reference evidence="2" key="1">
    <citation type="journal article" date="2016" name="Insect Biochem. Mol. Biol.">
        <title>Multifaceted biological insights from a draft genome sequence of the tobacco hornworm moth, Manduca sexta.</title>
        <authorList>
            <person name="Kanost M.R."/>
            <person name="Arrese E.L."/>
            <person name="Cao X."/>
            <person name="Chen Y.R."/>
            <person name="Chellapilla S."/>
            <person name="Goldsmith M.R."/>
            <person name="Grosse-Wilde E."/>
            <person name="Heckel D.G."/>
            <person name="Herndon N."/>
            <person name="Jiang H."/>
            <person name="Papanicolaou A."/>
            <person name="Qu J."/>
            <person name="Soulages J.L."/>
            <person name="Vogel H."/>
            <person name="Walters J."/>
            <person name="Waterhouse R.M."/>
            <person name="Ahn S.J."/>
            <person name="Almeida F.C."/>
            <person name="An C."/>
            <person name="Aqrawi P."/>
            <person name="Bretschneider A."/>
            <person name="Bryant W.B."/>
            <person name="Bucks S."/>
            <person name="Chao H."/>
            <person name="Chevignon G."/>
            <person name="Christen J.M."/>
            <person name="Clarke D.F."/>
            <person name="Dittmer N.T."/>
            <person name="Ferguson L.C.F."/>
            <person name="Garavelou S."/>
            <person name="Gordon K.H.J."/>
            <person name="Gunaratna R.T."/>
            <person name="Han Y."/>
            <person name="Hauser F."/>
            <person name="He Y."/>
            <person name="Heidel-Fischer H."/>
            <person name="Hirsh A."/>
            <person name="Hu Y."/>
            <person name="Jiang H."/>
            <person name="Kalra D."/>
            <person name="Klinner C."/>
            <person name="Konig C."/>
            <person name="Kovar C."/>
            <person name="Kroll A.R."/>
            <person name="Kuwar S.S."/>
            <person name="Lee S.L."/>
            <person name="Lehman R."/>
            <person name="Li K."/>
            <person name="Li Z."/>
            <person name="Liang H."/>
            <person name="Lovelace S."/>
            <person name="Lu Z."/>
            <person name="Mansfield J.H."/>
            <person name="McCulloch K.J."/>
            <person name="Mathew T."/>
            <person name="Morton B."/>
            <person name="Muzny D.M."/>
            <person name="Neunemann D."/>
            <person name="Ongeri F."/>
            <person name="Pauchet Y."/>
            <person name="Pu L.L."/>
            <person name="Pyrousis I."/>
            <person name="Rao X.J."/>
            <person name="Redding A."/>
            <person name="Roesel C."/>
            <person name="Sanchez-Gracia A."/>
            <person name="Schaack S."/>
            <person name="Shukla A."/>
            <person name="Tetreau G."/>
            <person name="Wang Y."/>
            <person name="Xiong G.H."/>
            <person name="Traut W."/>
            <person name="Walsh T.K."/>
            <person name="Worley K.C."/>
            <person name="Wu D."/>
            <person name="Wu W."/>
            <person name="Wu Y.Q."/>
            <person name="Zhang X."/>
            <person name="Zou Z."/>
            <person name="Zucker H."/>
            <person name="Briscoe A.D."/>
            <person name="Burmester T."/>
            <person name="Clem R.J."/>
            <person name="Feyereisen R."/>
            <person name="Grimmelikhuijzen C.J.P."/>
            <person name="Hamodrakas S.J."/>
            <person name="Hansson B.S."/>
            <person name="Huguet E."/>
            <person name="Jermiin L.S."/>
            <person name="Lan Q."/>
            <person name="Lehman H.K."/>
            <person name="Lorenzen M."/>
            <person name="Merzendorfer H."/>
            <person name="Michalopoulos I."/>
            <person name="Morton D.B."/>
            <person name="Muthukrishnan S."/>
            <person name="Oakeshott J.G."/>
            <person name="Palmer W."/>
            <person name="Park Y."/>
            <person name="Passarelli A.L."/>
            <person name="Rozas J."/>
            <person name="Schwartz L.M."/>
            <person name="Smith W."/>
            <person name="Southgate A."/>
            <person name="Vilcinskas A."/>
            <person name="Vogt R."/>
            <person name="Wang P."/>
            <person name="Werren J."/>
            <person name="Yu X.Q."/>
            <person name="Zhou J.J."/>
            <person name="Brown S.J."/>
            <person name="Scherer S.E."/>
            <person name="Richards S."/>
            <person name="Blissard G.W."/>
        </authorList>
    </citation>
    <scope>NUCLEOTIDE SEQUENCE</scope>
</reference>
<gene>
    <name evidence="2" type="ORF">O3G_MSEX003217</name>
</gene>
<evidence type="ECO:0000313" key="2">
    <source>
        <dbReference type="EMBL" id="KAG6444153.1"/>
    </source>
</evidence>
<dbReference type="Proteomes" id="UP000791440">
    <property type="component" value="Unassembled WGS sequence"/>
</dbReference>
<reference evidence="2" key="2">
    <citation type="submission" date="2020-12" db="EMBL/GenBank/DDBJ databases">
        <authorList>
            <person name="Kanost M."/>
        </authorList>
    </citation>
    <scope>NUCLEOTIDE SEQUENCE</scope>
</reference>
<accession>A0A922CG22</accession>
<dbReference type="InterPro" id="IPR000477">
    <property type="entry name" value="RT_dom"/>
</dbReference>